<comment type="caution">
    <text evidence="1">The sequence shown here is derived from an EMBL/GenBank/DDBJ whole genome shotgun (WGS) entry which is preliminary data.</text>
</comment>
<accession>A0A0W1A0W3</accession>
<dbReference type="PROSITE" id="PS51257">
    <property type="entry name" value="PROKAR_LIPOPROTEIN"/>
    <property type="match status" value="1"/>
</dbReference>
<dbReference type="Pfam" id="PF11072">
    <property type="entry name" value="DUF2859"/>
    <property type="match status" value="1"/>
</dbReference>
<gene>
    <name evidence="1" type="ORF">Lwal_2914</name>
</gene>
<evidence type="ECO:0000313" key="2">
    <source>
        <dbReference type="Proteomes" id="UP000054729"/>
    </source>
</evidence>
<dbReference type="Proteomes" id="UP000054729">
    <property type="component" value="Unassembled WGS sequence"/>
</dbReference>
<keyword evidence="2" id="KW-1185">Reference proteome</keyword>
<organism evidence="1 2">
    <name type="scientific">Legionella waltersii</name>
    <dbReference type="NCBI Taxonomy" id="66969"/>
    <lineage>
        <taxon>Bacteria</taxon>
        <taxon>Pseudomonadati</taxon>
        <taxon>Pseudomonadota</taxon>
        <taxon>Gammaproteobacteria</taxon>
        <taxon>Legionellales</taxon>
        <taxon>Legionellaceae</taxon>
        <taxon>Legionella</taxon>
    </lineage>
</organism>
<evidence type="ECO:0008006" key="3">
    <source>
        <dbReference type="Google" id="ProtNLM"/>
    </source>
</evidence>
<reference evidence="1 2" key="1">
    <citation type="submission" date="2015-11" db="EMBL/GenBank/DDBJ databases">
        <title>Genomic analysis of 38 Legionella species identifies large and diverse effector repertoires.</title>
        <authorList>
            <person name="Burstein D."/>
            <person name="Amaro F."/>
            <person name="Zusman T."/>
            <person name="Lifshitz Z."/>
            <person name="Cohen O."/>
            <person name="Gilbert J.A."/>
            <person name="Pupko T."/>
            <person name="Shuman H.A."/>
            <person name="Segal G."/>
        </authorList>
    </citation>
    <scope>NUCLEOTIDE SEQUENCE [LARGE SCALE GENOMIC DNA]</scope>
    <source>
        <strain evidence="1 2">ATCC 51914</strain>
    </source>
</reference>
<dbReference type="RefSeq" id="WP_058481526.1">
    <property type="nucleotide sequence ID" value="NZ_CAAAIQ010000010.1"/>
</dbReference>
<proteinExistence type="predicted"/>
<dbReference type="OrthoDB" id="8560395at2"/>
<dbReference type="InterPro" id="IPR021300">
    <property type="entry name" value="Integr_conj_element_PFL4695"/>
</dbReference>
<dbReference type="STRING" id="66969.Lwal_2914"/>
<dbReference type="PATRIC" id="fig|66969.6.peg.3167"/>
<dbReference type="NCBIfam" id="TIGR03765">
    <property type="entry name" value="ICE_PFL_4695"/>
    <property type="match status" value="1"/>
</dbReference>
<dbReference type="AlphaFoldDB" id="A0A0W1A0W3"/>
<dbReference type="EMBL" id="LNZB01000060">
    <property type="protein sequence ID" value="KTD74873.1"/>
    <property type="molecule type" value="Genomic_DNA"/>
</dbReference>
<evidence type="ECO:0000313" key="1">
    <source>
        <dbReference type="EMBL" id="KTD74873.1"/>
    </source>
</evidence>
<protein>
    <recommendedName>
        <fullName evidence="3">Integrating conjugative element protein, PFL_4695 family</fullName>
    </recommendedName>
</protein>
<name>A0A0W1A0W3_9GAMM</name>
<sequence length="152" mass="17350">MRKISLIAGLLMITSCYAYQVIDMEHYIKESQEQLTEESLKLQEKLDARLPATSKATAGKVLKRKLELINFSYSIFIIGDDAVSREWLKDHAQELEKINALGFITNINSSTNLQELQQLTKAPLLPADVDDLLAIFNESHYPLVFHEGEIWQ</sequence>